<dbReference type="CDD" id="cd05666">
    <property type="entry name" value="M20_Acy1-like"/>
    <property type="match status" value="1"/>
</dbReference>
<name>A0ABY6WDB6_9BURK</name>
<reference evidence="3 4" key="1">
    <citation type="submission" date="2019-08" db="EMBL/GenBank/DDBJ databases">
        <authorList>
            <person name="Peeters C."/>
        </authorList>
    </citation>
    <scope>NUCLEOTIDE SEQUENCE [LARGE SCALE GENOMIC DNA]</scope>
    <source>
        <strain evidence="3 4">LMG 20602</strain>
    </source>
</reference>
<dbReference type="PIRSF" id="PIRSF005962">
    <property type="entry name" value="Pept_M20D_amidohydro"/>
    <property type="match status" value="1"/>
</dbReference>
<accession>A0ABY6WDB6</accession>
<dbReference type="NCBIfam" id="TIGR01891">
    <property type="entry name" value="amidohydrolases"/>
    <property type="match status" value="1"/>
</dbReference>
<dbReference type="SUPFAM" id="SSF55031">
    <property type="entry name" value="Bacterial exopeptidase dimerisation domain"/>
    <property type="match status" value="1"/>
</dbReference>
<keyword evidence="1" id="KW-0378">Hydrolase</keyword>
<evidence type="ECO:0000259" key="2">
    <source>
        <dbReference type="Pfam" id="PF07687"/>
    </source>
</evidence>
<evidence type="ECO:0000313" key="4">
    <source>
        <dbReference type="Proteomes" id="UP000366065"/>
    </source>
</evidence>
<dbReference type="Pfam" id="PF07687">
    <property type="entry name" value="M20_dimer"/>
    <property type="match status" value="1"/>
</dbReference>
<sequence>MARPADTTDAIDIVGSTGTRRAIRGIHQETTHMSIIPEIAERSAELQAIRRDIHAHPELRYEEARTSDIVAKLLESWGIEVTRGLGKTGVVGVLRNGTGKKVIGLRADMDALPIQELNTFEHASKHAGKMHACGHDGHTAMLLGAAQHLAAHRTFDGTIVFIFQPAEEGGGGAKAMLEDGLFEKFPVDAVFALHNWPGLAAGSFGARVGATQASSNEFRIVVKGTGAHAAMPHDGIDPVLTAMQIGTGLQSIMTRNKRPIDAAVLSITQMQAGEAINVIPNTATLAGTVRTFSLEVLDLVETRMREFCESTAAAYGCTVEFSFIRNYPPTVNTAAETQFALNVMKEIVGRDHVVDPIDPTMGAEDFSFFLLERPGCYAYIGNGTGDHRAHGHGLGPCMLHNTSYDFNDDVLTLGSTYWVRLAEAFLVG</sequence>
<evidence type="ECO:0000256" key="1">
    <source>
        <dbReference type="ARBA" id="ARBA00022801"/>
    </source>
</evidence>
<keyword evidence="4" id="KW-1185">Reference proteome</keyword>
<dbReference type="InterPro" id="IPR017439">
    <property type="entry name" value="Amidohydrolase"/>
</dbReference>
<dbReference type="Pfam" id="PF01546">
    <property type="entry name" value="Peptidase_M20"/>
    <property type="match status" value="1"/>
</dbReference>
<comment type="caution">
    <text evidence="3">The sequence shown here is derived from an EMBL/GenBank/DDBJ whole genome shotgun (WGS) entry which is preliminary data.</text>
</comment>
<organism evidence="3 4">
    <name type="scientific">Pandoraea capi</name>
    <dbReference type="NCBI Taxonomy" id="2508286"/>
    <lineage>
        <taxon>Bacteria</taxon>
        <taxon>Pseudomonadati</taxon>
        <taxon>Pseudomonadota</taxon>
        <taxon>Betaproteobacteria</taxon>
        <taxon>Burkholderiales</taxon>
        <taxon>Burkholderiaceae</taxon>
        <taxon>Pandoraea</taxon>
    </lineage>
</organism>
<dbReference type="InterPro" id="IPR011650">
    <property type="entry name" value="Peptidase_M20_dimer"/>
</dbReference>
<dbReference type="Gene3D" id="3.40.630.10">
    <property type="entry name" value="Zn peptidases"/>
    <property type="match status" value="1"/>
</dbReference>
<protein>
    <submittedName>
        <fullName evidence="3">Amidohydrolase</fullName>
    </submittedName>
</protein>
<dbReference type="PANTHER" id="PTHR11014:SF63">
    <property type="entry name" value="METALLOPEPTIDASE, PUTATIVE (AFU_ORTHOLOGUE AFUA_6G09600)-RELATED"/>
    <property type="match status" value="1"/>
</dbReference>
<dbReference type="InterPro" id="IPR036264">
    <property type="entry name" value="Bact_exopeptidase_dim_dom"/>
</dbReference>
<proteinExistence type="predicted"/>
<dbReference type="InterPro" id="IPR002933">
    <property type="entry name" value="Peptidase_M20"/>
</dbReference>
<dbReference type="EMBL" id="CABPRV010000009">
    <property type="protein sequence ID" value="VVE30693.1"/>
    <property type="molecule type" value="Genomic_DNA"/>
</dbReference>
<dbReference type="Gene3D" id="3.30.70.360">
    <property type="match status" value="1"/>
</dbReference>
<dbReference type="PANTHER" id="PTHR11014">
    <property type="entry name" value="PEPTIDASE M20 FAMILY MEMBER"/>
    <property type="match status" value="1"/>
</dbReference>
<dbReference type="SUPFAM" id="SSF53187">
    <property type="entry name" value="Zn-dependent exopeptidases"/>
    <property type="match status" value="1"/>
</dbReference>
<dbReference type="Proteomes" id="UP000366065">
    <property type="component" value="Unassembled WGS sequence"/>
</dbReference>
<evidence type="ECO:0000313" key="3">
    <source>
        <dbReference type="EMBL" id="VVE30693.1"/>
    </source>
</evidence>
<feature type="domain" description="Peptidase M20 dimerisation" evidence="2">
    <location>
        <begin position="216"/>
        <end position="314"/>
    </location>
</feature>
<gene>
    <name evidence="3" type="ORF">PCA20602_03636</name>
</gene>